<sequence>MTGNTALVLAFGSGLIAVIYGIWARHWILSQDPGNARMQEIAAAIQTGAAAYLARQYKTITWVGVALAILIGVFLDSLSAIGFVLGAVLSGACGFIGMNVSVRANVRTAQAATRGIGPALEVAFRGGAITGMLVVGLGLLGVTGFYWFLVPDGAVTAAKLNPLIGFAFGSSLISIFARLGGGIFTKGADVGADLVGKVEAGIPEDDPRNPAVIADNVGDNVGDCAGMAADLFETYAVTLIATMVLGALLASSAGANAVLYPLALGAVSIVASIIGCFFVKASPGMKNVMPALYKGLAVAGTLSLIAFYFVTQSMIADNALGGTGAASKLFGACAVGLVLTAALVWITEYYTGTQYAPVQHIAQASTTGHGTNIIAGLGVSMRSTAWPVVFVCIAIYTAYSLAGLYGVAIAATSMLSMAGIVVALDAYGPITDNAGGIAEMAELPASVRDVTDPLDAVGNTTKAVTKGYAIGSAGLAALVLFADYTHKLDAYGKHISFDLSNPMVIIGLFIGGLIPYLFGAMAMEAVGRAAGSVVVEVRRQFKEIKGIMDGSGKPEYDTAVDMLTTAAIKEMMIPSLLPVVVPIVVGLALGPEALGGLLMGTIVTGLFVAISMCTGGGAWDNAKKYIEDGHHGGKGSETHKAAVTGDTVGDPYKDTAGPAINPLIKIINIVALLIVPLMMKIHGG</sequence>
<keyword evidence="9" id="KW-1003">Cell membrane</keyword>
<comment type="subcellular location">
    <subcellularLocation>
        <location evidence="9">Cell membrane</location>
        <topology evidence="9">Multi-pass membrane protein</topology>
    </subcellularLocation>
    <subcellularLocation>
        <location evidence="1">Endomembrane system</location>
        <topology evidence="1">Multi-pass membrane protein</topology>
    </subcellularLocation>
</comment>
<dbReference type="RefSeq" id="WP_313875848.1">
    <property type="nucleotide sequence ID" value="NZ_JAVBIK010000001.1"/>
</dbReference>
<keyword evidence="4 9" id="KW-0460">Magnesium</keyword>
<keyword evidence="2 9" id="KW-0813">Transport</keyword>
<evidence type="ECO:0000256" key="7">
    <source>
        <dbReference type="ARBA" id="ARBA00023065"/>
    </source>
</evidence>
<keyword evidence="8 9" id="KW-0472">Membrane</keyword>
<evidence type="ECO:0000256" key="1">
    <source>
        <dbReference type="ARBA" id="ARBA00004127"/>
    </source>
</evidence>
<feature type="transmembrane region" description="Helical" evidence="9">
    <location>
        <begin position="291"/>
        <end position="309"/>
    </location>
</feature>
<evidence type="ECO:0000256" key="4">
    <source>
        <dbReference type="ARBA" id="ARBA00022842"/>
    </source>
</evidence>
<feature type="transmembrane region" description="Helical" evidence="9">
    <location>
        <begin position="259"/>
        <end position="279"/>
    </location>
</feature>
<feature type="transmembrane region" description="Helical" evidence="9">
    <location>
        <begin position="6"/>
        <end position="28"/>
    </location>
</feature>
<evidence type="ECO:0000313" key="11">
    <source>
        <dbReference type="Proteomes" id="UP001321700"/>
    </source>
</evidence>
<dbReference type="Proteomes" id="UP001321700">
    <property type="component" value="Unassembled WGS sequence"/>
</dbReference>
<keyword evidence="3 9" id="KW-0812">Transmembrane</keyword>
<keyword evidence="7 9" id="KW-0406">Ion transport</keyword>
<feature type="transmembrane region" description="Helical" evidence="9">
    <location>
        <begin position="402"/>
        <end position="424"/>
    </location>
</feature>
<keyword evidence="6 9" id="KW-1133">Transmembrane helix</keyword>
<evidence type="ECO:0000313" key="10">
    <source>
        <dbReference type="EMBL" id="MDT7520233.1"/>
    </source>
</evidence>
<dbReference type="EC" id="7.1.3.1" evidence="9"/>
<evidence type="ECO:0000256" key="6">
    <source>
        <dbReference type="ARBA" id="ARBA00022989"/>
    </source>
</evidence>
<dbReference type="NCBIfam" id="TIGR01104">
    <property type="entry name" value="V_PPase"/>
    <property type="match status" value="1"/>
</dbReference>
<feature type="transmembrane region" description="Helical" evidence="9">
    <location>
        <begin position="659"/>
        <end position="679"/>
    </location>
</feature>
<comment type="caution">
    <text evidence="9">Lacks conserved residue(s) required for the propagation of feature annotation.</text>
</comment>
<dbReference type="PANTHER" id="PTHR31998">
    <property type="entry name" value="K(+)-INSENSITIVE PYROPHOSPHATE-ENERGIZED PROTON PUMP"/>
    <property type="match status" value="1"/>
</dbReference>
<reference evidence="10 11" key="1">
    <citation type="submission" date="2023-08" db="EMBL/GenBank/DDBJ databases">
        <title>Rhodoferax potami sp. nov. and Rhodoferax mekongensis sp. nov., isolated from the Mekong River in Thailand.</title>
        <authorList>
            <person name="Kitikhun S."/>
            <person name="Charoenyingcharoen P."/>
            <person name="Siriarchawattana P."/>
            <person name="Likhitrattanapisal S."/>
            <person name="Nilsakha T."/>
            <person name="Chanpet A."/>
            <person name="Rattanawaree P."/>
            <person name="Ingsriswang S."/>
        </authorList>
    </citation>
    <scope>NUCLEOTIDE SEQUENCE [LARGE SCALE GENOMIC DNA]</scope>
    <source>
        <strain evidence="10 11">TBRC 17660</strain>
    </source>
</reference>
<feature type="transmembrane region" description="Helical" evidence="9">
    <location>
        <begin position="235"/>
        <end position="253"/>
    </location>
</feature>
<dbReference type="GO" id="GO:0004427">
    <property type="term" value="F:inorganic diphosphate phosphatase activity"/>
    <property type="evidence" value="ECO:0007669"/>
    <property type="project" value="UniProtKB-EC"/>
</dbReference>
<dbReference type="InterPro" id="IPR004131">
    <property type="entry name" value="PPase-energised_H-pump"/>
</dbReference>
<dbReference type="PIRSF" id="PIRSF001265">
    <property type="entry name" value="H+-PPase"/>
    <property type="match status" value="1"/>
</dbReference>
<feature type="site" description="Determinant of potassium independence" evidence="9">
    <location>
        <position position="462"/>
    </location>
</feature>
<feature type="transmembrane region" description="Helical" evidence="9">
    <location>
        <begin position="329"/>
        <end position="351"/>
    </location>
</feature>
<dbReference type="HAMAP" id="MF_01129">
    <property type="entry name" value="PPase_energized_pump"/>
    <property type="match status" value="1"/>
</dbReference>
<name>A0ABU3KRV8_9BURK</name>
<comment type="caution">
    <text evidence="10">The sequence shown here is derived from an EMBL/GenBank/DDBJ whole genome shotgun (WGS) entry which is preliminary data.</text>
</comment>
<feature type="transmembrane region" description="Helical" evidence="9">
    <location>
        <begin position="503"/>
        <end position="523"/>
    </location>
</feature>
<comment type="subunit">
    <text evidence="9">Homodimer.</text>
</comment>
<feature type="transmembrane region" description="Helical" evidence="9">
    <location>
        <begin position="372"/>
        <end position="396"/>
    </location>
</feature>
<proteinExistence type="inferred from homology"/>
<gene>
    <name evidence="9" type="primary">hppA</name>
    <name evidence="10" type="ORF">RAE19_16220</name>
</gene>
<dbReference type="EMBL" id="JAVBIK010000001">
    <property type="protein sequence ID" value="MDT7520233.1"/>
    <property type="molecule type" value="Genomic_DNA"/>
</dbReference>
<comment type="function">
    <text evidence="9">Proton pump that utilizes the energy of pyrophosphate hydrolysis as the driving force for proton movement across the membrane. Generates a proton motive force.</text>
</comment>
<feature type="transmembrane region" description="Helical" evidence="9">
    <location>
        <begin position="122"/>
        <end position="148"/>
    </location>
</feature>
<dbReference type="NCBIfam" id="NF001960">
    <property type="entry name" value="PRK00733.3-5"/>
    <property type="match status" value="1"/>
</dbReference>
<comment type="similarity">
    <text evidence="9">Belongs to the H(+)-translocating pyrophosphatase (TC 3.A.10) family. K(+)-insensitive subfamily.</text>
</comment>
<feature type="transmembrane region" description="Helical" evidence="9">
    <location>
        <begin position="597"/>
        <end position="619"/>
    </location>
</feature>
<dbReference type="NCBIfam" id="NF001953">
    <property type="entry name" value="PRK00733.2-1"/>
    <property type="match status" value="1"/>
</dbReference>
<feature type="transmembrane region" description="Helical" evidence="9">
    <location>
        <begin position="81"/>
        <end position="102"/>
    </location>
</feature>
<feature type="transmembrane region" description="Helical" evidence="9">
    <location>
        <begin position="160"/>
        <end position="179"/>
    </location>
</feature>
<comment type="cofactor">
    <cofactor evidence="9">
        <name>Mg(2+)</name>
        <dbReference type="ChEBI" id="CHEBI:18420"/>
    </cofactor>
</comment>
<keyword evidence="9" id="KW-0375">Hydrogen ion transport</keyword>
<keyword evidence="10" id="KW-0378">Hydrolase</keyword>
<protein>
    <recommendedName>
        <fullName evidence="9">K(+)-insensitive pyrophosphate-energized proton pump</fullName>
        <ecNumber evidence="9">7.1.3.1</ecNumber>
    </recommendedName>
    <alternativeName>
        <fullName evidence="9">Membrane-bound proton-translocating pyrophosphatase</fullName>
    </alternativeName>
    <alternativeName>
        <fullName evidence="9">Pyrophosphate-energized inorganic pyrophosphatase</fullName>
        <shortName evidence="9">H(+)-PPase</shortName>
    </alternativeName>
</protein>
<accession>A0ABU3KRV8</accession>
<evidence type="ECO:0000256" key="5">
    <source>
        <dbReference type="ARBA" id="ARBA00022967"/>
    </source>
</evidence>
<evidence type="ECO:0000256" key="9">
    <source>
        <dbReference type="HAMAP-Rule" id="MF_01129"/>
    </source>
</evidence>
<evidence type="ECO:0000256" key="3">
    <source>
        <dbReference type="ARBA" id="ARBA00022692"/>
    </source>
</evidence>
<evidence type="ECO:0000256" key="8">
    <source>
        <dbReference type="ARBA" id="ARBA00023136"/>
    </source>
</evidence>
<evidence type="ECO:0000256" key="2">
    <source>
        <dbReference type="ARBA" id="ARBA00022448"/>
    </source>
</evidence>
<organism evidence="10 11">
    <name type="scientific">Rhodoferax potami</name>
    <dbReference type="NCBI Taxonomy" id="3068338"/>
    <lineage>
        <taxon>Bacteria</taxon>
        <taxon>Pseudomonadati</taxon>
        <taxon>Pseudomonadota</taxon>
        <taxon>Betaproteobacteria</taxon>
        <taxon>Burkholderiales</taxon>
        <taxon>Comamonadaceae</taxon>
        <taxon>Rhodoferax</taxon>
    </lineage>
</organism>
<feature type="transmembrane region" description="Helical" evidence="9">
    <location>
        <begin position="59"/>
        <end position="75"/>
    </location>
</feature>
<keyword evidence="11" id="KW-1185">Reference proteome</keyword>
<keyword evidence="5 9" id="KW-1278">Translocase</keyword>
<comment type="catalytic activity">
    <reaction evidence="9">
        <text>diphosphate + H2O + H(+)(in) = 2 phosphate + 2 H(+)(out)</text>
        <dbReference type="Rhea" id="RHEA:13973"/>
        <dbReference type="ChEBI" id="CHEBI:15377"/>
        <dbReference type="ChEBI" id="CHEBI:15378"/>
        <dbReference type="ChEBI" id="CHEBI:33019"/>
        <dbReference type="ChEBI" id="CHEBI:43474"/>
        <dbReference type="EC" id="7.1.3.1"/>
    </reaction>
</comment>
<dbReference type="NCBIfam" id="NF001951">
    <property type="entry name" value="PRK00733.1-2"/>
    <property type="match status" value="1"/>
</dbReference>
<feature type="transmembrane region" description="Helical" evidence="9">
    <location>
        <begin position="571"/>
        <end position="590"/>
    </location>
</feature>
<dbReference type="Pfam" id="PF03030">
    <property type="entry name" value="H_PPase"/>
    <property type="match status" value="1"/>
</dbReference>